<feature type="compositionally biased region" description="Basic residues" evidence="1">
    <location>
        <begin position="82"/>
        <end position="98"/>
    </location>
</feature>
<proteinExistence type="predicted"/>
<feature type="compositionally biased region" description="Low complexity" evidence="1">
    <location>
        <begin position="334"/>
        <end position="343"/>
    </location>
</feature>
<evidence type="ECO:0000256" key="1">
    <source>
        <dbReference type="SAM" id="MobiDB-lite"/>
    </source>
</evidence>
<keyword evidence="3" id="KW-1185">Reference proteome</keyword>
<feature type="compositionally biased region" description="Polar residues" evidence="1">
    <location>
        <begin position="354"/>
        <end position="378"/>
    </location>
</feature>
<sequence length="1293" mass="144967">MEIPVARTSKKILPVRSRLRTSWRRSKDLIDLEAHSDDDEDPGGSSATRVRDFIIDHNEGDEGYWNHPGFGIHSNSQDSSSIKKRRVVHNGRTRRFTGYRKDDSDNEDDESSRGHPPESSDDFGCAISRLTMEDQQLWKFECEVCNLSFSSSSPAHKIAYIPPHIRQQDQEIRVANTLQLICPLQKVSFKTYKSDPGWVYVSGVRPSSEFEKWILHSTTSVLKDFSNTLYQSPASLRYEVVDYDPAYLPRPSQSLDNLGLLPTLVNTFVTITSGKSKGEIAFVYTSGTRSMGVTEVMTLSVPRIPVSMDASDLDDHDPPNPVPSSRASPAPGDSSTSSSSSSASRDREKRVNESLYSERSSPSLFDSSQAHPTGSSGADTHRRTQRSITQTIHNEEYQHGLLVKQFRVDQLQAIDTIPYDLMKRFMESGHPAIPTDLHYPTIKEWLFEEGDRVRSLSCGSVGIVQKRLSVLVEVDFGTSSIGHYISAGPVPLVGQHYLSRWELVKEFMKGDFVTSTWTDPRKQFSGWVVACEAPSATDHRFHASFNVLVIAQPERGHISSKELFTVHRNMLRRQRWSEIRGCGQPYHFPLGSSIGHPWIGVRVLITCPRHPKLLGKRGAIKDVILSQSLNRYRRQSLLQVKLEICVDGDHRLWPRETIDYYGVVEEGSCRLVHEVHPLDPVPCTVPWRGVSVRILRHPSDKGKYATVLDVVPVPLSETLNTVTTTRSNRTCSYPSGLKITVQLAAYSDKRTNATLELDYYSLAAVDKNTGTLKYLHDVCRLNAAQSAHFRPRSTLEAHKLDQRIPAGGSIPLLDYTHNAPVSAQLQQTVLTSARGDTNGSLSRPLPPPVLAQVSQTASNSSEGDATSTSFGLTRTLFMFPHVPSVGSSGTAVTTSTSPSLASLYSWYSGVSCKSHPSFASLPSADMSGQCKPDSPSSYSQGSAVSLGLFNSDWILDERLVGKKMTVTPHSGRWRDRDICVVSTRRGDGKIEIARIHYKKRCTFDPGLIFPKKPNYARDNGLLVVIKGEHTGKFVRRIHHTLKREMLVKVVHHAEGNEDHLTSEELRLKPDVLCLAFESLDDRMRNRDVMREQRIRFIKADGKPQTLRTLVDAGNRNVFYQSSDYDTSRDDTEQRPRRRNSNNNTDSSDTHHNADNSRPNFASEGSPIGPSRNYDEIKSYTEQDGRNIQGRNIENHGTYNENRVQGDWQTILTTGGVMTSAFWTGRTTVQLEGSYYIQQGQLQLPTNNAITVIYPQYSFDQLPSLALSVIVLHRVLIHFLTFARHYFDSARQLA</sequence>
<accession>A0A4S8M807</accession>
<reference evidence="2 3" key="1">
    <citation type="journal article" date="2019" name="Nat. Ecol. Evol.">
        <title>Megaphylogeny resolves global patterns of mushroom evolution.</title>
        <authorList>
            <person name="Varga T."/>
            <person name="Krizsan K."/>
            <person name="Foldi C."/>
            <person name="Dima B."/>
            <person name="Sanchez-Garcia M."/>
            <person name="Sanchez-Ramirez S."/>
            <person name="Szollosi G.J."/>
            <person name="Szarkandi J.G."/>
            <person name="Papp V."/>
            <person name="Albert L."/>
            <person name="Andreopoulos W."/>
            <person name="Angelini C."/>
            <person name="Antonin V."/>
            <person name="Barry K.W."/>
            <person name="Bougher N.L."/>
            <person name="Buchanan P."/>
            <person name="Buyck B."/>
            <person name="Bense V."/>
            <person name="Catcheside P."/>
            <person name="Chovatia M."/>
            <person name="Cooper J."/>
            <person name="Damon W."/>
            <person name="Desjardin D."/>
            <person name="Finy P."/>
            <person name="Geml J."/>
            <person name="Haridas S."/>
            <person name="Hughes K."/>
            <person name="Justo A."/>
            <person name="Karasinski D."/>
            <person name="Kautmanova I."/>
            <person name="Kiss B."/>
            <person name="Kocsube S."/>
            <person name="Kotiranta H."/>
            <person name="LaButti K.M."/>
            <person name="Lechner B.E."/>
            <person name="Liimatainen K."/>
            <person name="Lipzen A."/>
            <person name="Lukacs Z."/>
            <person name="Mihaltcheva S."/>
            <person name="Morgado L.N."/>
            <person name="Niskanen T."/>
            <person name="Noordeloos M.E."/>
            <person name="Ohm R.A."/>
            <person name="Ortiz-Santana B."/>
            <person name="Ovrebo C."/>
            <person name="Racz N."/>
            <person name="Riley R."/>
            <person name="Savchenko A."/>
            <person name="Shiryaev A."/>
            <person name="Soop K."/>
            <person name="Spirin V."/>
            <person name="Szebenyi C."/>
            <person name="Tomsovsky M."/>
            <person name="Tulloss R.E."/>
            <person name="Uehling J."/>
            <person name="Grigoriev I.V."/>
            <person name="Vagvolgyi C."/>
            <person name="Papp T."/>
            <person name="Martin F.M."/>
            <person name="Miettinen O."/>
            <person name="Hibbett D.S."/>
            <person name="Nagy L.G."/>
        </authorList>
    </citation>
    <scope>NUCLEOTIDE SEQUENCE [LARGE SCALE GENOMIC DNA]</scope>
    <source>
        <strain evidence="2 3">CBS 962.96</strain>
    </source>
</reference>
<dbReference type="EMBL" id="ML179135">
    <property type="protein sequence ID" value="THU98472.1"/>
    <property type="molecule type" value="Genomic_DNA"/>
</dbReference>
<feature type="compositionally biased region" description="Basic and acidic residues" evidence="1">
    <location>
        <begin position="1125"/>
        <end position="1134"/>
    </location>
</feature>
<evidence type="ECO:0000313" key="3">
    <source>
        <dbReference type="Proteomes" id="UP000297245"/>
    </source>
</evidence>
<feature type="region of interest" description="Disordered" evidence="1">
    <location>
        <begin position="65"/>
        <end position="124"/>
    </location>
</feature>
<dbReference type="Proteomes" id="UP000297245">
    <property type="component" value="Unassembled WGS sequence"/>
</dbReference>
<gene>
    <name evidence="2" type="ORF">K435DRAFT_964919</name>
</gene>
<feature type="region of interest" description="Disordered" evidence="1">
    <location>
        <begin position="308"/>
        <end position="385"/>
    </location>
</feature>
<protein>
    <submittedName>
        <fullName evidence="2">Uncharacterized protein</fullName>
    </submittedName>
</protein>
<dbReference type="OrthoDB" id="3048815at2759"/>
<name>A0A4S8M807_DENBC</name>
<evidence type="ECO:0000313" key="2">
    <source>
        <dbReference type="EMBL" id="THU98472.1"/>
    </source>
</evidence>
<organism evidence="2 3">
    <name type="scientific">Dendrothele bispora (strain CBS 962.96)</name>
    <dbReference type="NCBI Taxonomy" id="1314807"/>
    <lineage>
        <taxon>Eukaryota</taxon>
        <taxon>Fungi</taxon>
        <taxon>Dikarya</taxon>
        <taxon>Basidiomycota</taxon>
        <taxon>Agaricomycotina</taxon>
        <taxon>Agaricomycetes</taxon>
        <taxon>Agaricomycetidae</taxon>
        <taxon>Agaricales</taxon>
        <taxon>Agaricales incertae sedis</taxon>
        <taxon>Dendrothele</taxon>
    </lineage>
</organism>
<feature type="region of interest" description="Disordered" evidence="1">
    <location>
        <begin position="1120"/>
        <end position="1174"/>
    </location>
</feature>